<evidence type="ECO:0000256" key="1">
    <source>
        <dbReference type="SAM" id="Phobius"/>
    </source>
</evidence>
<keyword evidence="2" id="KW-0732">Signal</keyword>
<evidence type="ECO:0000313" key="4">
    <source>
        <dbReference type="Proteomes" id="UP000786693"/>
    </source>
</evidence>
<keyword evidence="1" id="KW-0812">Transmembrane</keyword>
<reference evidence="3 4" key="1">
    <citation type="submission" date="2021-05" db="EMBL/GenBank/DDBJ databases">
        <title>Bacteria Genome sequencing.</title>
        <authorList>
            <person name="Takabe Y."/>
            <person name="Nakajima Y."/>
            <person name="Suzuki S."/>
            <person name="Shiozaki T."/>
        </authorList>
    </citation>
    <scope>NUCLEOTIDE SEQUENCE [LARGE SCALE GENOMIC DNA]</scope>
    <source>
        <strain evidence="3 4">AI_62</strain>
    </source>
</reference>
<comment type="caution">
    <text evidence="3">The sequence shown here is derived from an EMBL/GenBank/DDBJ whole genome shotgun (WGS) entry which is preliminary data.</text>
</comment>
<keyword evidence="4" id="KW-1185">Reference proteome</keyword>
<name>A0ABQ4NRJ1_9RHOB</name>
<sequence>MTHAQRPTKARSLCLMGMVLATPGAALAHGGHPEAGAAHGLLHLAPYVAVIALAAALAIWRARE</sequence>
<dbReference type="RefSeq" id="WP_220750362.1">
    <property type="nucleotide sequence ID" value="NZ_BPFH01000008.1"/>
</dbReference>
<feature type="chain" id="PRO_5046501959" evidence="2">
    <location>
        <begin position="29"/>
        <end position="64"/>
    </location>
</feature>
<dbReference type="EMBL" id="BPFH01000008">
    <property type="protein sequence ID" value="GIT96869.1"/>
    <property type="molecule type" value="Genomic_DNA"/>
</dbReference>
<dbReference type="Proteomes" id="UP000786693">
    <property type="component" value="Unassembled WGS sequence"/>
</dbReference>
<evidence type="ECO:0000313" key="3">
    <source>
        <dbReference type="EMBL" id="GIT96869.1"/>
    </source>
</evidence>
<protein>
    <submittedName>
        <fullName evidence="3">Uncharacterized protein</fullName>
    </submittedName>
</protein>
<keyword evidence="1" id="KW-1133">Transmembrane helix</keyword>
<accession>A0ABQ4NRJ1</accession>
<gene>
    <name evidence="3" type="ORF">JANAI62_34920</name>
</gene>
<keyword evidence="1" id="KW-0472">Membrane</keyword>
<organism evidence="3 4">
    <name type="scientific">Jannaschia pagri</name>
    <dbReference type="NCBI Taxonomy" id="2829797"/>
    <lineage>
        <taxon>Bacteria</taxon>
        <taxon>Pseudomonadati</taxon>
        <taxon>Pseudomonadota</taxon>
        <taxon>Alphaproteobacteria</taxon>
        <taxon>Rhodobacterales</taxon>
        <taxon>Roseobacteraceae</taxon>
        <taxon>Jannaschia</taxon>
    </lineage>
</organism>
<feature type="signal peptide" evidence="2">
    <location>
        <begin position="1"/>
        <end position="28"/>
    </location>
</feature>
<feature type="transmembrane region" description="Helical" evidence="1">
    <location>
        <begin position="40"/>
        <end position="60"/>
    </location>
</feature>
<evidence type="ECO:0000256" key="2">
    <source>
        <dbReference type="SAM" id="SignalP"/>
    </source>
</evidence>
<proteinExistence type="predicted"/>